<evidence type="ECO:0000313" key="2">
    <source>
        <dbReference type="EMBL" id="KLK89610.1"/>
    </source>
</evidence>
<feature type="transmembrane region" description="Helical" evidence="1">
    <location>
        <begin position="90"/>
        <end position="119"/>
    </location>
</feature>
<dbReference type="RefSeq" id="WP_047192771.1">
    <property type="nucleotide sequence ID" value="NZ_LCYG01000134.1"/>
</dbReference>
<dbReference type="PATRIC" id="fig|1225564.3.peg.847"/>
<accession>A0A0H1R321</accession>
<dbReference type="STRING" id="1225564.AA309_30385"/>
<keyword evidence="1" id="KW-0472">Membrane</keyword>
<evidence type="ECO:0000256" key="1">
    <source>
        <dbReference type="SAM" id="Phobius"/>
    </source>
</evidence>
<comment type="caution">
    <text evidence="2">The sequence shown here is derived from an EMBL/GenBank/DDBJ whole genome shotgun (WGS) entry which is preliminary data.</text>
</comment>
<name>A0A0H1R321_9HYPH</name>
<reference evidence="2 3" key="1">
    <citation type="submission" date="2015-05" db="EMBL/GenBank/DDBJ databases">
        <title>Draft genome sequence of Microvirga vignae strain BR3299, a novel nitrogen fixing bacteria isolated from Brazil semi-aired region.</title>
        <authorList>
            <person name="Zilli J.E."/>
            <person name="Passos S.R."/>
            <person name="Leite J."/>
            <person name="Baldani J.I."/>
            <person name="Xavier G.R."/>
            <person name="Rumjaneck N.G."/>
            <person name="Simoes-Araujo J.L."/>
        </authorList>
    </citation>
    <scope>NUCLEOTIDE SEQUENCE [LARGE SCALE GENOMIC DNA]</scope>
    <source>
        <strain evidence="2 3">BR3299</strain>
    </source>
</reference>
<keyword evidence="1" id="KW-0812">Transmembrane</keyword>
<dbReference type="Proteomes" id="UP000035489">
    <property type="component" value="Unassembled WGS sequence"/>
</dbReference>
<keyword evidence="3" id="KW-1185">Reference proteome</keyword>
<feature type="transmembrane region" description="Helical" evidence="1">
    <location>
        <begin position="173"/>
        <end position="192"/>
    </location>
</feature>
<protein>
    <recommendedName>
        <fullName evidence="4">DUF4386 family protein</fullName>
    </recommendedName>
</protein>
<keyword evidence="1" id="KW-1133">Transmembrane helix</keyword>
<evidence type="ECO:0008006" key="4">
    <source>
        <dbReference type="Google" id="ProtNLM"/>
    </source>
</evidence>
<dbReference type="EMBL" id="LCYG01000134">
    <property type="protein sequence ID" value="KLK89610.1"/>
    <property type="molecule type" value="Genomic_DNA"/>
</dbReference>
<sequence length="225" mass="24346">MPQDETPMYSQLRTPRAAAVAGIVFSILLVIIFWVFRSAVPADPLDPGTWLADGSQSVALALNLIPFAGIAFLWFIGVLRDRLGPKEDRFFATVFLGSGLLFLATLFLAATIVGALLLIAPSTELTGTSAAPTFRFGRAVAYILFNVYAIKMAGVFMISTSTVVIYTGIAPRWMAGIGYALAALVLLGSFYLNWSIMVLPAWVLLISVHILIENFRGRDRGGPQS</sequence>
<feature type="transmembrane region" description="Helical" evidence="1">
    <location>
        <begin position="198"/>
        <end position="215"/>
    </location>
</feature>
<gene>
    <name evidence="2" type="ORF">AA309_30385</name>
</gene>
<feature type="transmembrane region" description="Helical" evidence="1">
    <location>
        <begin position="139"/>
        <end position="166"/>
    </location>
</feature>
<evidence type="ECO:0000313" key="3">
    <source>
        <dbReference type="Proteomes" id="UP000035489"/>
    </source>
</evidence>
<dbReference type="AlphaFoldDB" id="A0A0H1R321"/>
<feature type="transmembrane region" description="Helical" evidence="1">
    <location>
        <begin position="17"/>
        <end position="36"/>
    </location>
</feature>
<feature type="transmembrane region" description="Helical" evidence="1">
    <location>
        <begin position="56"/>
        <end position="78"/>
    </location>
</feature>
<dbReference type="OrthoDB" id="3381134at2"/>
<proteinExistence type="predicted"/>
<organism evidence="2 3">
    <name type="scientific">Microvirga vignae</name>
    <dbReference type="NCBI Taxonomy" id="1225564"/>
    <lineage>
        <taxon>Bacteria</taxon>
        <taxon>Pseudomonadati</taxon>
        <taxon>Pseudomonadota</taxon>
        <taxon>Alphaproteobacteria</taxon>
        <taxon>Hyphomicrobiales</taxon>
        <taxon>Methylobacteriaceae</taxon>
        <taxon>Microvirga</taxon>
    </lineage>
</organism>